<dbReference type="Gene3D" id="3.40.710.10">
    <property type="entry name" value="DD-peptidase/beta-lactamase superfamily"/>
    <property type="match status" value="1"/>
</dbReference>
<sequence length="424" mass="43671">MPEPRDGRGVPGPWGRWALPALPGEWALSGPLWCPGDLGAPGRLGAPGDAAACAALERVLAGAVPQVCSAAVAVIAVGGRVVAAAATGEAVRYAGASEELVPGPPPARGDSIFDLASVTKLFTTAVVLSLAQEGRLDLDEPVAARLPACYAGHPRTTLRHLLTHTAGLPSGRRVDREIPGTGPEVHAARMERILSTPPSHALGERYLYSDLGMITVGRVAELAGGAPLDELLRERVTGPLGLADTGYRPPASILPRTVATEYKAERPHPGCVRGEVHDETAYGLGGVAGHAGLFSTAGDLLRFAETLRTGGAPILGADCVAEMTRDHEVGDPDFRHGLGVRIGDPAIVGPLPDAYGHSGFTGTSLVVDAGRALSVVLLTNNVHPLRGRPGIRALRHAVAAEALHLSGDEARDRDGDGDGIVPGS</sequence>
<evidence type="ECO:0000259" key="2">
    <source>
        <dbReference type="Pfam" id="PF00144"/>
    </source>
</evidence>
<feature type="domain" description="Beta-lactamase-related" evidence="2">
    <location>
        <begin position="71"/>
        <end position="398"/>
    </location>
</feature>
<dbReference type="Proteomes" id="UP000634476">
    <property type="component" value="Unassembled WGS sequence"/>
</dbReference>
<keyword evidence="1" id="KW-0378">Hydrolase</keyword>
<dbReference type="PANTHER" id="PTHR43283">
    <property type="entry name" value="BETA-LACTAMASE-RELATED"/>
    <property type="match status" value="1"/>
</dbReference>
<name>A0A8J3WTN1_9ACTN</name>
<dbReference type="SUPFAM" id="SSF56601">
    <property type="entry name" value="beta-lactamase/transpeptidase-like"/>
    <property type="match status" value="1"/>
</dbReference>
<dbReference type="PANTHER" id="PTHR43283:SF11">
    <property type="entry name" value="BETA-LACTAMASE-RELATED DOMAIN-CONTAINING PROTEIN"/>
    <property type="match status" value="1"/>
</dbReference>
<dbReference type="InterPro" id="IPR012338">
    <property type="entry name" value="Beta-lactam/transpept-like"/>
</dbReference>
<reference evidence="3" key="1">
    <citation type="submission" date="2021-01" db="EMBL/GenBank/DDBJ databases">
        <title>Whole genome shotgun sequence of Planobispora takensis NBRC 109077.</title>
        <authorList>
            <person name="Komaki H."/>
            <person name="Tamura T."/>
        </authorList>
    </citation>
    <scope>NUCLEOTIDE SEQUENCE</scope>
    <source>
        <strain evidence="3">NBRC 109077</strain>
    </source>
</reference>
<dbReference type="Pfam" id="PF00144">
    <property type="entry name" value="Beta-lactamase"/>
    <property type="match status" value="1"/>
</dbReference>
<evidence type="ECO:0000313" key="4">
    <source>
        <dbReference type="Proteomes" id="UP000634476"/>
    </source>
</evidence>
<dbReference type="InterPro" id="IPR001466">
    <property type="entry name" value="Beta-lactam-related"/>
</dbReference>
<gene>
    <name evidence="3" type="ORF">Pta02_34130</name>
</gene>
<evidence type="ECO:0000256" key="1">
    <source>
        <dbReference type="ARBA" id="ARBA00022801"/>
    </source>
</evidence>
<comment type="caution">
    <text evidence="3">The sequence shown here is derived from an EMBL/GenBank/DDBJ whole genome shotgun (WGS) entry which is preliminary data.</text>
</comment>
<accession>A0A8J3WTN1</accession>
<evidence type="ECO:0000313" key="3">
    <source>
        <dbReference type="EMBL" id="GII01405.1"/>
    </source>
</evidence>
<organism evidence="3 4">
    <name type="scientific">Planobispora takensis</name>
    <dbReference type="NCBI Taxonomy" id="1367882"/>
    <lineage>
        <taxon>Bacteria</taxon>
        <taxon>Bacillati</taxon>
        <taxon>Actinomycetota</taxon>
        <taxon>Actinomycetes</taxon>
        <taxon>Streptosporangiales</taxon>
        <taxon>Streptosporangiaceae</taxon>
        <taxon>Planobispora</taxon>
    </lineage>
</organism>
<dbReference type="EMBL" id="BOOK01000024">
    <property type="protein sequence ID" value="GII01405.1"/>
    <property type="molecule type" value="Genomic_DNA"/>
</dbReference>
<protein>
    <recommendedName>
        <fullName evidence="2">Beta-lactamase-related domain-containing protein</fullName>
    </recommendedName>
</protein>
<dbReference type="GO" id="GO:0016787">
    <property type="term" value="F:hydrolase activity"/>
    <property type="evidence" value="ECO:0007669"/>
    <property type="project" value="UniProtKB-KW"/>
</dbReference>
<dbReference type="InterPro" id="IPR050789">
    <property type="entry name" value="Diverse_Enzym_Activities"/>
</dbReference>
<proteinExistence type="predicted"/>
<dbReference type="AlphaFoldDB" id="A0A8J3WTN1"/>
<dbReference type="RefSeq" id="WP_203875790.1">
    <property type="nucleotide sequence ID" value="NZ_BOOK01000024.1"/>
</dbReference>
<keyword evidence="4" id="KW-1185">Reference proteome</keyword>